<sequence length="107" mass="12356">MAKKDHRRQKFATEESFNNLHDGSQDFSNAMIRSPRIATSFVNTGSGFQDFKDLKIHCHHKSISNRFQDVAGFTFLNYLRNLLTGCAVFSFRDRNPENKIKKSKSII</sequence>
<feature type="compositionally biased region" description="Basic residues" evidence="1">
    <location>
        <begin position="1"/>
        <end position="10"/>
    </location>
</feature>
<feature type="region of interest" description="Disordered" evidence="1">
    <location>
        <begin position="1"/>
        <end position="24"/>
    </location>
</feature>
<reference evidence="3" key="1">
    <citation type="journal article" date="2014" name="Nat. Genet.">
        <title>A reference genome for common bean and genome-wide analysis of dual domestications.</title>
        <authorList>
            <person name="Schmutz J."/>
            <person name="McClean P.E."/>
            <person name="Mamidi S."/>
            <person name="Wu G.A."/>
            <person name="Cannon S.B."/>
            <person name="Grimwood J."/>
            <person name="Jenkins J."/>
            <person name="Shu S."/>
            <person name="Song Q."/>
            <person name="Chavarro C."/>
            <person name="Torres-Torres M."/>
            <person name="Geffroy V."/>
            <person name="Moghaddam S.M."/>
            <person name="Gao D."/>
            <person name="Abernathy B."/>
            <person name="Barry K."/>
            <person name="Blair M."/>
            <person name="Brick M.A."/>
            <person name="Chovatia M."/>
            <person name="Gepts P."/>
            <person name="Goodstein D.M."/>
            <person name="Gonzales M."/>
            <person name="Hellsten U."/>
            <person name="Hyten D.L."/>
            <person name="Jia G."/>
            <person name="Kelly J.D."/>
            <person name="Kudrna D."/>
            <person name="Lee R."/>
            <person name="Richard M.M."/>
            <person name="Miklas P.N."/>
            <person name="Osorno J.M."/>
            <person name="Rodrigues J."/>
            <person name="Thareau V."/>
            <person name="Urrea C.A."/>
            <person name="Wang M."/>
            <person name="Yu Y."/>
            <person name="Zhang M."/>
            <person name="Wing R.A."/>
            <person name="Cregan P.B."/>
            <person name="Rokhsar D.S."/>
            <person name="Jackson S.A."/>
        </authorList>
    </citation>
    <scope>NUCLEOTIDE SEQUENCE [LARGE SCALE GENOMIC DNA]</scope>
    <source>
        <strain evidence="3">cv. G19833</strain>
    </source>
</reference>
<accession>V7CLB5</accession>
<dbReference type="EMBL" id="CM002289">
    <property type="protein sequence ID" value="ESW30939.1"/>
    <property type="molecule type" value="Genomic_DNA"/>
</dbReference>
<protein>
    <submittedName>
        <fullName evidence="2">Uncharacterized protein</fullName>
    </submittedName>
</protein>
<organism evidence="2 3">
    <name type="scientific">Phaseolus vulgaris</name>
    <name type="common">Kidney bean</name>
    <name type="synonym">French bean</name>
    <dbReference type="NCBI Taxonomy" id="3885"/>
    <lineage>
        <taxon>Eukaryota</taxon>
        <taxon>Viridiplantae</taxon>
        <taxon>Streptophyta</taxon>
        <taxon>Embryophyta</taxon>
        <taxon>Tracheophyta</taxon>
        <taxon>Spermatophyta</taxon>
        <taxon>Magnoliopsida</taxon>
        <taxon>eudicotyledons</taxon>
        <taxon>Gunneridae</taxon>
        <taxon>Pentapetalae</taxon>
        <taxon>rosids</taxon>
        <taxon>fabids</taxon>
        <taxon>Fabales</taxon>
        <taxon>Fabaceae</taxon>
        <taxon>Papilionoideae</taxon>
        <taxon>50 kb inversion clade</taxon>
        <taxon>NPAAA clade</taxon>
        <taxon>indigoferoid/millettioid clade</taxon>
        <taxon>Phaseoleae</taxon>
        <taxon>Phaseolus</taxon>
    </lineage>
</organism>
<dbReference type="Proteomes" id="UP000000226">
    <property type="component" value="Chromosome 2"/>
</dbReference>
<evidence type="ECO:0000256" key="1">
    <source>
        <dbReference type="SAM" id="MobiDB-lite"/>
    </source>
</evidence>
<feature type="compositionally biased region" description="Polar residues" evidence="1">
    <location>
        <begin position="15"/>
        <end position="24"/>
    </location>
</feature>
<keyword evidence="3" id="KW-1185">Reference proteome</keyword>
<proteinExistence type="predicted"/>
<evidence type="ECO:0000313" key="2">
    <source>
        <dbReference type="EMBL" id="ESW30939.1"/>
    </source>
</evidence>
<evidence type="ECO:0000313" key="3">
    <source>
        <dbReference type="Proteomes" id="UP000000226"/>
    </source>
</evidence>
<gene>
    <name evidence="2" type="ORF">PHAVU_002G195000g</name>
</gene>
<dbReference type="Gramene" id="ESW30939">
    <property type="protein sequence ID" value="ESW30939"/>
    <property type="gene ID" value="PHAVU_002G195000g"/>
</dbReference>
<dbReference type="AlphaFoldDB" id="V7CLB5"/>
<name>V7CLB5_PHAVU</name>